<name>A0A162T2I0_9BURK</name>
<keyword evidence="4" id="KW-1185">Reference proteome</keyword>
<dbReference type="EMBL" id="LVWD01000007">
    <property type="protein sequence ID" value="OAD42683.1"/>
    <property type="molecule type" value="Genomic_DNA"/>
</dbReference>
<evidence type="ECO:0000313" key="4">
    <source>
        <dbReference type="Proteomes" id="UP000185657"/>
    </source>
</evidence>
<keyword evidence="1" id="KW-1133">Transmembrane helix</keyword>
<reference evidence="2 5" key="2">
    <citation type="submission" date="2016-10" db="EMBL/GenBank/DDBJ databases">
        <title>Hydorgenophaga sp. LPB0072 isolated from gastropod.</title>
        <authorList>
            <person name="Kim E."/>
            <person name="Yi H."/>
        </authorList>
    </citation>
    <scope>NUCLEOTIDE SEQUENCE [LARGE SCALE GENOMIC DNA]</scope>
    <source>
        <strain evidence="2 5">LPB0072</strain>
    </source>
</reference>
<evidence type="ECO:0000256" key="1">
    <source>
        <dbReference type="SAM" id="Phobius"/>
    </source>
</evidence>
<reference evidence="3 4" key="1">
    <citation type="submission" date="2016-02" db="EMBL/GenBank/DDBJ databases">
        <title>Draft genome sequence of Hydrogenophaga sp. LPB0072.</title>
        <authorList>
            <person name="Shin S.-K."/>
            <person name="Yi H."/>
        </authorList>
    </citation>
    <scope>NUCLEOTIDE SEQUENCE [LARGE SCALE GENOMIC DNA]</scope>
    <source>
        <strain evidence="3 4">LPB0072</strain>
    </source>
</reference>
<proteinExistence type="predicted"/>
<gene>
    <name evidence="2" type="ORF">LPB072_10200</name>
    <name evidence="3" type="ORF">LPB72_07175</name>
</gene>
<evidence type="ECO:0000313" key="3">
    <source>
        <dbReference type="EMBL" id="OAD42683.1"/>
    </source>
</evidence>
<dbReference type="OrthoDB" id="8913676at2"/>
<dbReference type="AlphaFoldDB" id="A0A162T2I0"/>
<dbReference type="Proteomes" id="UP000185680">
    <property type="component" value="Chromosome"/>
</dbReference>
<evidence type="ECO:0000313" key="5">
    <source>
        <dbReference type="Proteomes" id="UP000185680"/>
    </source>
</evidence>
<accession>A0A162T2I0</accession>
<feature type="transmembrane region" description="Helical" evidence="1">
    <location>
        <begin position="20"/>
        <end position="41"/>
    </location>
</feature>
<dbReference type="RefSeq" id="WP_066087985.1">
    <property type="nucleotide sequence ID" value="NZ_CP017476.1"/>
</dbReference>
<evidence type="ECO:0000313" key="2">
    <source>
        <dbReference type="EMBL" id="AOW13171.1"/>
    </source>
</evidence>
<dbReference type="Proteomes" id="UP000185657">
    <property type="component" value="Unassembled WGS sequence"/>
</dbReference>
<organism evidence="2 5">
    <name type="scientific">Hydrogenophaga crassostreae</name>
    <dbReference type="NCBI Taxonomy" id="1763535"/>
    <lineage>
        <taxon>Bacteria</taxon>
        <taxon>Pseudomonadati</taxon>
        <taxon>Pseudomonadota</taxon>
        <taxon>Betaproteobacteria</taxon>
        <taxon>Burkholderiales</taxon>
        <taxon>Comamonadaceae</taxon>
        <taxon>Hydrogenophaga</taxon>
    </lineage>
</organism>
<sequence length="87" mass="9629">MIDLKQLEVEVTKAALQVAIWEFLSFVGFMVVLYFVVKAAVRDGVNESRMGATRASRGGHDPEGWAHQVEAAKVRDVTSKMPPIRAD</sequence>
<keyword evidence="1" id="KW-0472">Membrane</keyword>
<protein>
    <submittedName>
        <fullName evidence="2">Uncharacterized protein</fullName>
    </submittedName>
</protein>
<dbReference type="EMBL" id="CP017476">
    <property type="protein sequence ID" value="AOW13171.1"/>
    <property type="molecule type" value="Genomic_DNA"/>
</dbReference>
<dbReference type="KEGG" id="hyl:LPB072_10200"/>
<keyword evidence="1" id="KW-0812">Transmembrane</keyword>